<feature type="region of interest" description="Disordered" evidence="1">
    <location>
        <begin position="36"/>
        <end position="80"/>
    </location>
</feature>
<reference evidence="3" key="1">
    <citation type="journal article" date="2019" name="Int. J. Syst. Evol. Microbiol.">
        <title>The Global Catalogue of Microorganisms (GCM) 10K type strain sequencing project: providing services to taxonomists for standard genome sequencing and annotation.</title>
        <authorList>
            <consortium name="The Broad Institute Genomics Platform"/>
            <consortium name="The Broad Institute Genome Sequencing Center for Infectious Disease"/>
            <person name="Wu L."/>
            <person name="Ma J."/>
        </authorList>
    </citation>
    <scope>NUCLEOTIDE SEQUENCE [LARGE SCALE GENOMIC DNA]</scope>
    <source>
        <strain evidence="3">NBRC 111981</strain>
    </source>
</reference>
<evidence type="ECO:0000256" key="1">
    <source>
        <dbReference type="SAM" id="MobiDB-lite"/>
    </source>
</evidence>
<sequence length="141" mass="14191">MDKHGDHNPLADAVQLAIKNHLGVYDSGVAPMATTTQASAVAPKSTVSTDADAPAALPTPTVPAASAEEPPAVASSSLQESAASASIEPIAQSVATQLGCGAVEANGDMRFIAPCGTYSVLIDCADGQCRPAHTVNVKHDE</sequence>
<organism evidence="2 3">
    <name type="scientific">Dyella flagellata</name>
    <dbReference type="NCBI Taxonomy" id="1867833"/>
    <lineage>
        <taxon>Bacteria</taxon>
        <taxon>Pseudomonadati</taxon>
        <taxon>Pseudomonadota</taxon>
        <taxon>Gammaproteobacteria</taxon>
        <taxon>Lysobacterales</taxon>
        <taxon>Rhodanobacteraceae</taxon>
        <taxon>Dyella</taxon>
    </lineage>
</organism>
<gene>
    <name evidence="2" type="ORF">GCM10007898_08870</name>
</gene>
<evidence type="ECO:0000313" key="2">
    <source>
        <dbReference type="EMBL" id="GLQ87321.1"/>
    </source>
</evidence>
<keyword evidence="3" id="KW-1185">Reference proteome</keyword>
<feature type="compositionally biased region" description="Low complexity" evidence="1">
    <location>
        <begin position="48"/>
        <end position="80"/>
    </location>
</feature>
<proteinExistence type="predicted"/>
<evidence type="ECO:0000313" key="3">
    <source>
        <dbReference type="Proteomes" id="UP001156627"/>
    </source>
</evidence>
<protein>
    <submittedName>
        <fullName evidence="2">Uncharacterized protein</fullName>
    </submittedName>
</protein>
<comment type="caution">
    <text evidence="2">The sequence shown here is derived from an EMBL/GenBank/DDBJ whole genome shotgun (WGS) entry which is preliminary data.</text>
</comment>
<dbReference type="EMBL" id="BSOA01000003">
    <property type="protein sequence ID" value="GLQ87321.1"/>
    <property type="molecule type" value="Genomic_DNA"/>
</dbReference>
<name>A0ABQ5X9G6_9GAMM</name>
<accession>A0ABQ5X9G6</accession>
<dbReference type="Proteomes" id="UP001156627">
    <property type="component" value="Unassembled WGS sequence"/>
</dbReference>